<dbReference type="EMBL" id="CP002039">
    <property type="protein sequence ID" value="ADJ65105.1"/>
    <property type="molecule type" value="Genomic_DNA"/>
</dbReference>
<proteinExistence type="predicted"/>
<evidence type="ECO:0000313" key="2">
    <source>
        <dbReference type="EMBL" id="ADJ65105.1"/>
    </source>
</evidence>
<reference evidence="2 3" key="1">
    <citation type="submission" date="2010-04" db="EMBL/GenBank/DDBJ databases">
        <title>The genome of Herbaspirillum seropedicae SmR1, an endophytic, nitrogen-fixing, plant-growth promoting beta-Proteobacteria.</title>
        <authorList>
            <person name="Pedrosa F.O."/>
            <person name="Monteiro R.A."/>
            <person name="Wassem R."/>
            <person name="Cruz L.M."/>
            <person name="Ayub R.A."/>
            <person name="Colauto N.B."/>
            <person name="Fernandez M.A."/>
            <person name="Fungaro M.H.P."/>
            <person name="Grisard E.C."/>
            <person name="Hungria M."/>
            <person name="Madeira H.M.F."/>
            <person name="Nodari R.O."/>
            <person name="Osaku C.A."/>
            <person name="Petzl-Erler M.L."/>
            <person name="Terenzi H."/>
            <person name="Vieira L.G.E."/>
            <person name="Almeida M.I.M."/>
            <person name="Alves L.R."/>
            <person name="Arantes O.M.N."/>
            <person name="Balsanelli E."/>
            <person name="Barcellos F.G."/>
            <person name="Baura V.A."/>
            <person name="Binde D.R."/>
            <person name="Campo R.J."/>
            <person name="Chubatsu L.S."/>
            <person name="Chueire L.M.O."/>
            <person name="Ciferri R.R."/>
            <person name="Correa L.C."/>
            <person name="da Conceicao Silva J.L."/>
            <person name="Dabul A.N.G."/>
            <person name="Dambros B.P."/>
            <person name="Faoro H."/>
            <person name="Favetti A."/>
            <person name="Friedermann G."/>
            <person name="Furlaneto M.C."/>
            <person name="Gasques L.S."/>
            <person name="Gimenes C.C.T."/>
            <person name="Gioppo N.M.R."/>
            <person name="Glienke-Blanco C."/>
            <person name="Godoy L.P."/>
            <person name="Guerra M.P."/>
            <person name="Karp S."/>
            <person name="Kava-Cordeiro V."/>
            <person name="Margarido V.P."/>
            <person name="Mathioni S.M."/>
            <person name="Menck-Soares M.A."/>
            <person name="Murace N.K."/>
            <person name="Nicolas M.F."/>
            <person name="Oliveira C.E.C."/>
            <person name="Pagnan N.A.B."/>
            <person name="Pamphile J.A."/>
            <person name="Patussi E.V."/>
            <person name="Pereira L.F.P."/>
            <person name="Pereira-Ferrari L."/>
            <person name="Pinto F.G.S."/>
            <person name="Precoma C."/>
            <person name="Prioli A.J."/>
            <person name="Prioli S.M.A.P."/>
            <person name="Raittz R.T."/>
            <person name="Ramos H.J.O."/>
            <person name="Ribeiro E.M.S.F."/>
            <person name="Rigo L.U."/>
            <person name="Rocha C.L.M.S.C."/>
            <person name="Rocha S.N."/>
            <person name="Santos K."/>
            <person name="Satori D."/>
            <person name="Silva A.G."/>
            <person name="Simao R.C.G."/>
            <person name="Soares M.A.M."/>
            <person name="Souza E.M."/>
            <person name="Steffens M.B.R."/>
            <person name="Steindel M."/>
            <person name="Tadra-Sfeir M.Z."/>
            <person name="Takahashi E.K."/>
            <person name="Torres R.A."/>
            <person name="Valle J.S."/>
            <person name="Vernal J.I."/>
            <person name="Vilas-Boas L.A."/>
            <person name="Watanabe M.A.E."/>
            <person name="Weiss V.A."/>
            <person name="Yates M.A."/>
            <person name="Souza E.M."/>
        </authorList>
    </citation>
    <scope>NUCLEOTIDE SEQUENCE [LARGE SCALE GENOMIC DNA]</scope>
    <source>
        <strain evidence="2 3">SmR1</strain>
    </source>
</reference>
<gene>
    <name evidence="2" type="ordered locus">Hsero_3627</name>
</gene>
<name>D8IQJ3_HERSS</name>
<dbReference type="KEGG" id="hse:Hsero_3627"/>
<feature type="compositionally biased region" description="Basic residues" evidence="1">
    <location>
        <begin position="1"/>
        <end position="12"/>
    </location>
</feature>
<dbReference type="HOGENOM" id="CLU_2479079_0_0_4"/>
<dbReference type="AlphaFoldDB" id="D8IQJ3"/>
<accession>D8IQJ3</accession>
<sequence>MPPPARRPRRWWKATCSPRSTRARPPSRCNPATATPSARPARWPSATRRTAPMNPGRTRSCWCAKGSNGASMTSSSSATTSPVNANT</sequence>
<feature type="compositionally biased region" description="Low complexity" evidence="1">
    <location>
        <begin position="17"/>
        <end position="52"/>
    </location>
</feature>
<keyword evidence="3" id="KW-1185">Reference proteome</keyword>
<protein>
    <submittedName>
        <fullName evidence="2">Uncharacterized protein</fullName>
    </submittedName>
</protein>
<evidence type="ECO:0000313" key="3">
    <source>
        <dbReference type="Proteomes" id="UP000000329"/>
    </source>
</evidence>
<dbReference type="Proteomes" id="UP000000329">
    <property type="component" value="Chromosome"/>
</dbReference>
<feature type="compositionally biased region" description="Low complexity" evidence="1">
    <location>
        <begin position="67"/>
        <end position="87"/>
    </location>
</feature>
<evidence type="ECO:0000256" key="1">
    <source>
        <dbReference type="SAM" id="MobiDB-lite"/>
    </source>
</evidence>
<organism evidence="2 3">
    <name type="scientific">Herbaspirillum seropedicae (strain SmR1)</name>
    <dbReference type="NCBI Taxonomy" id="757424"/>
    <lineage>
        <taxon>Bacteria</taxon>
        <taxon>Pseudomonadati</taxon>
        <taxon>Pseudomonadota</taxon>
        <taxon>Betaproteobacteria</taxon>
        <taxon>Burkholderiales</taxon>
        <taxon>Oxalobacteraceae</taxon>
        <taxon>Herbaspirillum</taxon>
    </lineage>
</organism>
<feature type="region of interest" description="Disordered" evidence="1">
    <location>
        <begin position="1"/>
        <end position="87"/>
    </location>
</feature>